<gene>
    <name evidence="1" type="ORF">IQ266_12860</name>
</gene>
<name>A0A928VQE1_9CYAN</name>
<comment type="caution">
    <text evidence="1">The sequence shown here is derived from an EMBL/GenBank/DDBJ whole genome shotgun (WGS) entry which is preliminary data.</text>
</comment>
<dbReference type="PANTHER" id="PTHR34613:SF1">
    <property type="entry name" value="SLL6017 PROTEIN"/>
    <property type="match status" value="1"/>
</dbReference>
<evidence type="ECO:0000313" key="2">
    <source>
        <dbReference type="Proteomes" id="UP000625316"/>
    </source>
</evidence>
<proteinExistence type="predicted"/>
<protein>
    <submittedName>
        <fullName evidence="1">Rpn family recombination-promoting nuclease/putative transposase</fullName>
    </submittedName>
</protein>
<evidence type="ECO:0000313" key="1">
    <source>
        <dbReference type="EMBL" id="MBE9030622.1"/>
    </source>
</evidence>
<dbReference type="RefSeq" id="WP_264325452.1">
    <property type="nucleotide sequence ID" value="NZ_JADEXQ010000040.1"/>
</dbReference>
<dbReference type="InterPro" id="IPR010106">
    <property type="entry name" value="RpnA"/>
</dbReference>
<organism evidence="1 2">
    <name type="scientific">Romeriopsis navalis LEGE 11480</name>
    <dbReference type="NCBI Taxonomy" id="2777977"/>
    <lineage>
        <taxon>Bacteria</taxon>
        <taxon>Bacillati</taxon>
        <taxon>Cyanobacteriota</taxon>
        <taxon>Cyanophyceae</taxon>
        <taxon>Leptolyngbyales</taxon>
        <taxon>Leptolyngbyaceae</taxon>
        <taxon>Romeriopsis</taxon>
        <taxon>Romeriopsis navalis</taxon>
    </lineage>
</organism>
<dbReference type="Proteomes" id="UP000625316">
    <property type="component" value="Unassembled WGS sequence"/>
</dbReference>
<dbReference type="NCBIfam" id="TIGR01784">
    <property type="entry name" value="T_den_put_tspse"/>
    <property type="match status" value="1"/>
</dbReference>
<dbReference type="AlphaFoldDB" id="A0A928VQE1"/>
<reference evidence="1" key="1">
    <citation type="submission" date="2020-10" db="EMBL/GenBank/DDBJ databases">
        <authorList>
            <person name="Castelo-Branco R."/>
            <person name="Eusebio N."/>
            <person name="Adriana R."/>
            <person name="Vieira A."/>
            <person name="Brugerolle De Fraissinette N."/>
            <person name="Rezende De Castro R."/>
            <person name="Schneider M.P."/>
            <person name="Vasconcelos V."/>
            <person name="Leao P.N."/>
        </authorList>
    </citation>
    <scope>NUCLEOTIDE SEQUENCE</scope>
    <source>
        <strain evidence="1">LEGE 11480</strain>
    </source>
</reference>
<dbReference type="PANTHER" id="PTHR34613">
    <property type="entry name" value="SLL0800 PROTEIN"/>
    <property type="match status" value="1"/>
</dbReference>
<dbReference type="EMBL" id="JADEXQ010000040">
    <property type="protein sequence ID" value="MBE9030622.1"/>
    <property type="molecule type" value="Genomic_DNA"/>
</dbReference>
<sequence>MYDDTCRFLAEHFSADFASWLLGAPIALTEIEPSELSLEPIRADALILLQSEATILHLEFQTRPKTDIPFRMLDYRVRSHRRYPRKTMRQVVIYLQATGSELARETQFSLENTTHNFEVIRLWEQPAETFLQYPGLLPFATLGQSTSATTTLRQVAQNIDQIADPTAKANLAAASAILAGLKLEEAMIYRLLRRDIMQESTVYQSIKREGELQGEARGEAKKQREIALNLLRNNSPLQFISDITGMSLEAVQQLKQEIDA</sequence>
<accession>A0A928VQE1</accession>
<keyword evidence="2" id="KW-1185">Reference proteome</keyword>